<dbReference type="EMBL" id="JXUW01000021">
    <property type="protein sequence ID" value="KJE76123.1"/>
    <property type="molecule type" value="Genomic_DNA"/>
</dbReference>
<keyword evidence="3" id="KW-1185">Reference proteome</keyword>
<keyword evidence="2" id="KW-0808">Transferase</keyword>
<dbReference type="Gene3D" id="3.40.50.720">
    <property type="entry name" value="NAD(P)-binding Rossmann-like Domain"/>
    <property type="match status" value="1"/>
</dbReference>
<dbReference type="SMART" id="SM00881">
    <property type="entry name" value="CoA_binding"/>
    <property type="match status" value="1"/>
</dbReference>
<dbReference type="Gene3D" id="3.30.470.20">
    <property type="entry name" value="ATP-grasp fold, B domain"/>
    <property type="match status" value="1"/>
</dbReference>
<dbReference type="PANTHER" id="PTHR42793:SF1">
    <property type="entry name" value="PEPTIDYL-LYSINE N-ACETYLTRANSFERASE PATZ"/>
    <property type="match status" value="1"/>
</dbReference>
<dbReference type="Pfam" id="PF13607">
    <property type="entry name" value="Succ_CoA_lig"/>
    <property type="match status" value="1"/>
</dbReference>
<dbReference type="PROSITE" id="PS51186">
    <property type="entry name" value="GNAT"/>
    <property type="match status" value="1"/>
</dbReference>
<dbReference type="Pfam" id="PF13380">
    <property type="entry name" value="CoA_binding_2"/>
    <property type="match status" value="1"/>
</dbReference>
<dbReference type="Proteomes" id="UP000032336">
    <property type="component" value="Unassembled WGS sequence"/>
</dbReference>
<dbReference type="Gene3D" id="3.40.630.30">
    <property type="match status" value="1"/>
</dbReference>
<evidence type="ECO:0000313" key="3">
    <source>
        <dbReference type="Proteomes" id="UP000032336"/>
    </source>
</evidence>
<dbReference type="PATRIC" id="fig|1121877.4.peg.2347"/>
<dbReference type="PANTHER" id="PTHR42793">
    <property type="entry name" value="COA BINDING DOMAIN CONTAINING PROTEIN"/>
    <property type="match status" value="1"/>
</dbReference>
<dbReference type="SUPFAM" id="SSF51735">
    <property type="entry name" value="NAD(P)-binding Rossmann-fold domains"/>
    <property type="match status" value="1"/>
</dbReference>
<dbReference type="GO" id="GO:0016747">
    <property type="term" value="F:acyltransferase activity, transferring groups other than amino-acyl groups"/>
    <property type="evidence" value="ECO:0007669"/>
    <property type="project" value="InterPro"/>
</dbReference>
<protein>
    <submittedName>
        <fullName evidence="2">Acetyltransferase Pat</fullName>
        <ecNumber evidence="2">2.3.1.-</ecNumber>
    </submittedName>
</protein>
<dbReference type="InterPro" id="IPR016102">
    <property type="entry name" value="Succinyl-CoA_synth-like"/>
</dbReference>
<dbReference type="OrthoDB" id="190266at2"/>
<dbReference type="CDD" id="cd04301">
    <property type="entry name" value="NAT_SF"/>
    <property type="match status" value="1"/>
</dbReference>
<accession>A0A0D8FS62</accession>
<dbReference type="GeneID" id="78373179"/>
<dbReference type="InterPro" id="IPR000182">
    <property type="entry name" value="GNAT_dom"/>
</dbReference>
<reference evidence="2 3" key="1">
    <citation type="submission" date="2015-01" db="EMBL/GenBank/DDBJ databases">
        <title>Draft genome of the acidophilic iron oxidizer Ferrimicrobium acidiphilum strain T23.</title>
        <authorList>
            <person name="Poehlein A."/>
            <person name="Eisen S."/>
            <person name="Schloemann M."/>
            <person name="Johnson B.D."/>
            <person name="Daniel R."/>
            <person name="Muehling M."/>
        </authorList>
    </citation>
    <scope>NUCLEOTIDE SEQUENCE [LARGE SCALE GENOMIC DNA]</scope>
    <source>
        <strain evidence="2 3">T23</strain>
    </source>
</reference>
<dbReference type="SUPFAM" id="SSF55729">
    <property type="entry name" value="Acyl-CoA N-acyltransferases (Nat)"/>
    <property type="match status" value="1"/>
</dbReference>
<keyword evidence="2" id="KW-0012">Acyltransferase</keyword>
<evidence type="ECO:0000259" key="1">
    <source>
        <dbReference type="PROSITE" id="PS51186"/>
    </source>
</evidence>
<dbReference type="STRING" id="1121877.FEAC_21050"/>
<dbReference type="InterPro" id="IPR003781">
    <property type="entry name" value="CoA-bd"/>
</dbReference>
<proteinExistence type="predicted"/>
<dbReference type="AlphaFoldDB" id="A0A0D8FS62"/>
<dbReference type="SUPFAM" id="SSF52210">
    <property type="entry name" value="Succinyl-CoA synthetase domains"/>
    <property type="match status" value="2"/>
</dbReference>
<name>A0A0D8FS62_9ACTN</name>
<gene>
    <name evidence="2" type="ORF">FEAC_21050</name>
</gene>
<comment type="caution">
    <text evidence="2">The sequence shown here is derived from an EMBL/GenBank/DDBJ whole genome shotgun (WGS) entry which is preliminary data.</text>
</comment>
<sequence>MPASRYPTSWESDTILSDGRTVHLRPIRPDDAAGITELHARLSPATVYYRFFTPMPQLSESMLNRFVNVDYQDRMAFVADYRGSLIAVARYDRIPGNPVAEVAFLVDDAHQGRGLGSIMLEQLAAFAKTNGITRFVADTLADNTRMLKVFRDAGYQLIRHTEEGVVQVRFDLTPTQQSRDMMAAREHRATARSIEAILRPNSLALVGASRVPGSVGDLVFANLLEGSFSGTIYPVNSEAVSIRGVRCYPTLEALPEPVDLVIIAVNAKDVLHVIEDAVAIKAKGIVIISAGFSDTSRDGAAVERQLVALARRNGIRVVGPNSMGIATPALGLQATLAPVTIQQGGAGVHAQSGPLSLAILAEIQRAEIGVSGFVSSGNKADISGNDLLAFWEDDPMTDIVLLYMEGFGNPRSFARIARRVSLAKPVLAVKSRRRRDAPASLAFGELDYDGAVEALMRQTGVIRLDTLEQLIQLTRAFLDQPLPNGNRVAILTNTGGTGPLVADALTPAGLELATLTSSKAIVGADNPIELDPSATPAQWGERLAALLADEAVDAAIVCYIPTVVGSTSDPRTLAPPTERGLSGYPNPAINSAAHVAEAIANAASNQNIKPVLANFLALPGVPAALSSHGQKIPSYSFPESAAIALGRMAEYARWRSRPSGESLKTEPIAMPNDLTAIIESGQRMVEGRQARDIAIALGLPMTAPSGARREELEGRSVLLRIELIHDSRYGPFLRGSLSGVAFDLFGATSLRALPQTNQDVDEFIASIPGITITDGYQKLPVIDRTPLIALTKTLVGIADQLYTINAMLLDPISLTTKGLYLRGVRLLLRDSPLEPQMVTRSLRAPGSIH</sequence>
<evidence type="ECO:0000313" key="2">
    <source>
        <dbReference type="EMBL" id="KJE76123.1"/>
    </source>
</evidence>
<dbReference type="InterPro" id="IPR016181">
    <property type="entry name" value="Acyl_CoA_acyltransferase"/>
</dbReference>
<dbReference type="Gene3D" id="3.40.50.261">
    <property type="entry name" value="Succinyl-CoA synthetase domains"/>
    <property type="match status" value="2"/>
</dbReference>
<dbReference type="InterPro" id="IPR036291">
    <property type="entry name" value="NAD(P)-bd_dom_sf"/>
</dbReference>
<dbReference type="Pfam" id="PF00583">
    <property type="entry name" value="Acetyltransf_1"/>
    <property type="match status" value="1"/>
</dbReference>
<feature type="domain" description="N-acetyltransferase" evidence="1">
    <location>
        <begin position="22"/>
        <end position="173"/>
    </location>
</feature>
<dbReference type="eggNOG" id="COG1670">
    <property type="taxonomic scope" value="Bacteria"/>
</dbReference>
<dbReference type="eggNOG" id="COG1042">
    <property type="taxonomic scope" value="Bacteria"/>
</dbReference>
<dbReference type="EC" id="2.3.1.-" evidence="2"/>
<organism evidence="2 3">
    <name type="scientific">Ferrimicrobium acidiphilum DSM 19497</name>
    <dbReference type="NCBI Taxonomy" id="1121877"/>
    <lineage>
        <taxon>Bacteria</taxon>
        <taxon>Bacillati</taxon>
        <taxon>Actinomycetota</taxon>
        <taxon>Acidimicrobiia</taxon>
        <taxon>Acidimicrobiales</taxon>
        <taxon>Acidimicrobiaceae</taxon>
        <taxon>Ferrimicrobium</taxon>
    </lineage>
</organism>
<dbReference type="InterPro" id="IPR032875">
    <property type="entry name" value="Succ_CoA_lig_flav_dom"/>
</dbReference>
<dbReference type="RefSeq" id="WP_052566187.1">
    <property type="nucleotide sequence ID" value="NZ_JQKF01000038.1"/>
</dbReference>